<dbReference type="PANTHER" id="PTHR10587">
    <property type="entry name" value="GLYCOSYL TRANSFERASE-RELATED"/>
    <property type="match status" value="1"/>
</dbReference>
<dbReference type="RefSeq" id="WP_146945585.1">
    <property type="nucleotide sequence ID" value="NZ_VOQF01000001.1"/>
</dbReference>
<dbReference type="SUPFAM" id="SSF88713">
    <property type="entry name" value="Glycoside hydrolase/deacetylase"/>
    <property type="match status" value="1"/>
</dbReference>
<dbReference type="GO" id="GO:0016810">
    <property type="term" value="F:hydrolase activity, acting on carbon-nitrogen (but not peptide) bonds"/>
    <property type="evidence" value="ECO:0007669"/>
    <property type="project" value="InterPro"/>
</dbReference>
<dbReference type="GO" id="GO:0005975">
    <property type="term" value="P:carbohydrate metabolic process"/>
    <property type="evidence" value="ECO:0007669"/>
    <property type="project" value="InterPro"/>
</dbReference>
<evidence type="ECO:0000313" key="4">
    <source>
        <dbReference type="Proteomes" id="UP000321363"/>
    </source>
</evidence>
<evidence type="ECO:0000256" key="1">
    <source>
        <dbReference type="SAM" id="Phobius"/>
    </source>
</evidence>
<feature type="domain" description="NodB homology" evidence="2">
    <location>
        <begin position="46"/>
        <end position="224"/>
    </location>
</feature>
<dbReference type="OrthoDB" id="9812065at2"/>
<keyword evidence="1" id="KW-0472">Membrane</keyword>
<dbReference type="InterPro" id="IPR011330">
    <property type="entry name" value="Glyco_hydro/deAcase_b/a-brl"/>
</dbReference>
<comment type="caution">
    <text evidence="3">The sequence shown here is derived from an EMBL/GenBank/DDBJ whole genome shotgun (WGS) entry which is preliminary data.</text>
</comment>
<keyword evidence="1" id="KW-1133">Transmembrane helix</keyword>
<protein>
    <submittedName>
        <fullName evidence="3">Polysaccharide deacetylase family protein</fullName>
    </submittedName>
</protein>
<gene>
    <name evidence="3" type="ORF">FS935_00505</name>
</gene>
<dbReference type="PROSITE" id="PS51677">
    <property type="entry name" value="NODB"/>
    <property type="match status" value="1"/>
</dbReference>
<dbReference type="CDD" id="cd10956">
    <property type="entry name" value="CE4_BH1302_like"/>
    <property type="match status" value="1"/>
</dbReference>
<evidence type="ECO:0000259" key="2">
    <source>
        <dbReference type="PROSITE" id="PS51677"/>
    </source>
</evidence>
<dbReference type="Proteomes" id="UP000321363">
    <property type="component" value="Unassembled WGS sequence"/>
</dbReference>
<sequence length="232" mass="27021">MKKKLIFFSIIFLFMILLFIGTFKVTKLTTFQFFGGLTYQFETENKVLALTFDDGPTKNVDQILPLLDKYKAKATFFLIGKDIEKYPEEAKKLVEAGHQIGNHTYSHKRMVLKSPSFIKEEIEKTDELIRKSGYKSKIDFRPPYGKKLVGLPYYLNKHNRETIMWSLEPDTYYTSADEKVNYVMENIKPGSIILLHPMYDQTGEAIQAIEDILKELTKKGYKFVTVDELQEL</sequence>
<dbReference type="AlphaFoldDB" id="A0A5C6W467"/>
<keyword evidence="4" id="KW-1185">Reference proteome</keyword>
<accession>A0A5C6W467</accession>
<organism evidence="3 4">
    <name type="scientific">Metabacillus litoralis</name>
    <dbReference type="NCBI Taxonomy" id="152268"/>
    <lineage>
        <taxon>Bacteria</taxon>
        <taxon>Bacillati</taxon>
        <taxon>Bacillota</taxon>
        <taxon>Bacilli</taxon>
        <taxon>Bacillales</taxon>
        <taxon>Bacillaceae</taxon>
        <taxon>Metabacillus</taxon>
    </lineage>
</organism>
<reference evidence="3 4" key="1">
    <citation type="journal article" date="2005" name="Int. J. Syst. Evol. Microbiol.">
        <title>Bacillus litoralis sp. nov., isolated from a tidal flat of the Yellow Sea in Korea.</title>
        <authorList>
            <person name="Yoon J.H."/>
            <person name="Oh T.K."/>
        </authorList>
    </citation>
    <scope>NUCLEOTIDE SEQUENCE [LARGE SCALE GENOMIC DNA]</scope>
    <source>
        <strain evidence="3 4">SW-211</strain>
    </source>
</reference>
<evidence type="ECO:0000313" key="3">
    <source>
        <dbReference type="EMBL" id="TXC92726.1"/>
    </source>
</evidence>
<name>A0A5C6W467_9BACI</name>
<dbReference type="Pfam" id="PF01522">
    <property type="entry name" value="Polysacc_deac_1"/>
    <property type="match status" value="1"/>
</dbReference>
<dbReference type="Gene3D" id="3.20.20.370">
    <property type="entry name" value="Glycoside hydrolase/deacetylase"/>
    <property type="match status" value="1"/>
</dbReference>
<dbReference type="EMBL" id="VOQF01000001">
    <property type="protein sequence ID" value="TXC92726.1"/>
    <property type="molecule type" value="Genomic_DNA"/>
</dbReference>
<keyword evidence="1" id="KW-0812">Transmembrane</keyword>
<feature type="transmembrane region" description="Helical" evidence="1">
    <location>
        <begin position="5"/>
        <end position="23"/>
    </location>
</feature>
<proteinExistence type="predicted"/>
<dbReference type="InterPro" id="IPR002509">
    <property type="entry name" value="NODB_dom"/>
</dbReference>
<dbReference type="InterPro" id="IPR050248">
    <property type="entry name" value="Polysacc_deacetylase_ArnD"/>
</dbReference>
<dbReference type="PANTHER" id="PTHR10587:SF125">
    <property type="entry name" value="POLYSACCHARIDE DEACETYLASE YHEN-RELATED"/>
    <property type="match status" value="1"/>
</dbReference>